<dbReference type="PANTHER" id="PTHR33696:SF3">
    <property type="entry name" value="FLZ-TYPE DOMAIN-CONTAINING PROTEIN"/>
    <property type="match status" value="1"/>
</dbReference>
<comment type="caution">
    <text evidence="2">The sequence shown here is derived from an EMBL/GenBank/DDBJ whole genome shotgun (WGS) entry which is preliminary data.</text>
</comment>
<dbReference type="AlphaFoldDB" id="A0AAD3XRC1"/>
<evidence type="ECO:0000313" key="2">
    <source>
        <dbReference type="EMBL" id="GMH13651.1"/>
    </source>
</evidence>
<sequence length="157" mass="18218">MSRGSVHKWEKQPEFSKLIINADNPEHRHSRQQQLERRDLPPPPCCRLQKAKVHDLQIPLPPCIFQPSLTRYSGISWCFWKKEKDPFLAAYKECTKSNTTRDKLNGDIISDQLRVVVKKIMSSLSCKLSRSLKDVAMVGMPKLTGKRKVHRKIRITN</sequence>
<name>A0AAD3XRC1_NEPGR</name>
<protein>
    <submittedName>
        <fullName evidence="2">Uncharacterized protein</fullName>
    </submittedName>
</protein>
<gene>
    <name evidence="2" type="ORF">Nepgr_015492</name>
</gene>
<accession>A0AAD3XRC1</accession>
<dbReference type="PANTHER" id="PTHR33696">
    <property type="entry name" value="T22J18.15-RELATED"/>
    <property type="match status" value="1"/>
</dbReference>
<evidence type="ECO:0000313" key="3">
    <source>
        <dbReference type="Proteomes" id="UP001279734"/>
    </source>
</evidence>
<keyword evidence="3" id="KW-1185">Reference proteome</keyword>
<dbReference type="Proteomes" id="UP001279734">
    <property type="component" value="Unassembled WGS sequence"/>
</dbReference>
<dbReference type="EMBL" id="BSYO01000013">
    <property type="protein sequence ID" value="GMH13651.1"/>
    <property type="molecule type" value="Genomic_DNA"/>
</dbReference>
<organism evidence="2 3">
    <name type="scientific">Nepenthes gracilis</name>
    <name type="common">Slender pitcher plant</name>
    <dbReference type="NCBI Taxonomy" id="150966"/>
    <lineage>
        <taxon>Eukaryota</taxon>
        <taxon>Viridiplantae</taxon>
        <taxon>Streptophyta</taxon>
        <taxon>Embryophyta</taxon>
        <taxon>Tracheophyta</taxon>
        <taxon>Spermatophyta</taxon>
        <taxon>Magnoliopsida</taxon>
        <taxon>eudicotyledons</taxon>
        <taxon>Gunneridae</taxon>
        <taxon>Pentapetalae</taxon>
        <taxon>Caryophyllales</taxon>
        <taxon>Nepenthaceae</taxon>
        <taxon>Nepenthes</taxon>
    </lineage>
</organism>
<feature type="region of interest" description="Disordered" evidence="1">
    <location>
        <begin position="20"/>
        <end position="41"/>
    </location>
</feature>
<evidence type="ECO:0000256" key="1">
    <source>
        <dbReference type="SAM" id="MobiDB-lite"/>
    </source>
</evidence>
<proteinExistence type="predicted"/>
<reference evidence="2" key="1">
    <citation type="submission" date="2023-05" db="EMBL/GenBank/DDBJ databases">
        <title>Nepenthes gracilis genome sequencing.</title>
        <authorList>
            <person name="Fukushima K."/>
        </authorList>
    </citation>
    <scope>NUCLEOTIDE SEQUENCE</scope>
    <source>
        <strain evidence="2">SING2019-196</strain>
    </source>
</reference>